<keyword evidence="2" id="KW-1185">Reference proteome</keyword>
<proteinExistence type="predicted"/>
<evidence type="ECO:0000313" key="2">
    <source>
        <dbReference type="Proteomes" id="UP000326268"/>
    </source>
</evidence>
<gene>
    <name evidence="1" type="ORF">BDV27DRAFT_138312</name>
</gene>
<evidence type="ECO:0000313" key="1">
    <source>
        <dbReference type="EMBL" id="KAE8358044.1"/>
    </source>
</evidence>
<dbReference type="AlphaFoldDB" id="A0A5N6ZK86"/>
<organism evidence="1 2">
    <name type="scientific">Aspergillus caelatus</name>
    <dbReference type="NCBI Taxonomy" id="61420"/>
    <lineage>
        <taxon>Eukaryota</taxon>
        <taxon>Fungi</taxon>
        <taxon>Dikarya</taxon>
        <taxon>Ascomycota</taxon>
        <taxon>Pezizomycotina</taxon>
        <taxon>Eurotiomycetes</taxon>
        <taxon>Eurotiomycetidae</taxon>
        <taxon>Eurotiales</taxon>
        <taxon>Aspergillaceae</taxon>
        <taxon>Aspergillus</taxon>
        <taxon>Aspergillus subgen. Circumdati</taxon>
    </lineage>
</organism>
<reference evidence="1 2" key="1">
    <citation type="submission" date="2019-04" db="EMBL/GenBank/DDBJ databases">
        <title>Friends and foes A comparative genomics studyof 23 Aspergillus species from section Flavi.</title>
        <authorList>
            <consortium name="DOE Joint Genome Institute"/>
            <person name="Kjaerbolling I."/>
            <person name="Vesth T."/>
            <person name="Frisvad J.C."/>
            <person name="Nybo J.L."/>
            <person name="Theobald S."/>
            <person name="Kildgaard S."/>
            <person name="Isbrandt T."/>
            <person name="Kuo A."/>
            <person name="Sato A."/>
            <person name="Lyhne E.K."/>
            <person name="Kogle M.E."/>
            <person name="Wiebenga A."/>
            <person name="Kun R.S."/>
            <person name="Lubbers R.J."/>
            <person name="Makela M.R."/>
            <person name="Barry K."/>
            <person name="Chovatia M."/>
            <person name="Clum A."/>
            <person name="Daum C."/>
            <person name="Haridas S."/>
            <person name="He G."/>
            <person name="LaButti K."/>
            <person name="Lipzen A."/>
            <person name="Mondo S."/>
            <person name="Riley R."/>
            <person name="Salamov A."/>
            <person name="Simmons B.A."/>
            <person name="Magnuson J.K."/>
            <person name="Henrissat B."/>
            <person name="Mortensen U.H."/>
            <person name="Larsen T.O."/>
            <person name="Devries R.P."/>
            <person name="Grigoriev I.V."/>
            <person name="Machida M."/>
            <person name="Baker S.E."/>
            <person name="Andersen M.R."/>
        </authorList>
    </citation>
    <scope>NUCLEOTIDE SEQUENCE [LARGE SCALE GENOMIC DNA]</scope>
    <source>
        <strain evidence="1 2">CBS 763.97</strain>
    </source>
</reference>
<accession>A0A5N6ZK86</accession>
<dbReference type="RefSeq" id="XP_031921125.1">
    <property type="nucleotide sequence ID" value="XM_032069205.1"/>
</dbReference>
<name>A0A5N6ZK86_9EURO</name>
<sequence length="85" mass="9327">MILSTNRGHVPVILPPNLNCDLAGFCRHILSNSKTLKKTVKTETYQMSRTTVDAADTITQIFLPGVCNQRLGIGNYNPISQAVLL</sequence>
<dbReference type="EMBL" id="ML737934">
    <property type="protein sequence ID" value="KAE8358044.1"/>
    <property type="molecule type" value="Genomic_DNA"/>
</dbReference>
<protein>
    <submittedName>
        <fullName evidence="1">Uncharacterized protein</fullName>
    </submittedName>
</protein>
<dbReference type="Proteomes" id="UP000326268">
    <property type="component" value="Unassembled WGS sequence"/>
</dbReference>
<dbReference type="GeneID" id="43653651"/>